<feature type="compositionally biased region" description="Basic and acidic residues" evidence="8">
    <location>
        <begin position="247"/>
        <end position="263"/>
    </location>
</feature>
<evidence type="ECO:0000256" key="6">
    <source>
        <dbReference type="ARBA" id="ARBA00022801"/>
    </source>
</evidence>
<evidence type="ECO:0000256" key="2">
    <source>
        <dbReference type="ARBA" id="ARBA00009085"/>
    </source>
</evidence>
<keyword evidence="12" id="KW-1185">Reference proteome</keyword>
<dbReference type="InterPro" id="IPR050185">
    <property type="entry name" value="Ub_carboxyl-term_hydrolase"/>
</dbReference>
<dbReference type="PANTHER" id="PTHR21646">
    <property type="entry name" value="UBIQUITIN CARBOXYL-TERMINAL HYDROLASE"/>
    <property type="match status" value="1"/>
</dbReference>
<dbReference type="InterPro" id="IPR018200">
    <property type="entry name" value="USP_CS"/>
</dbReference>
<evidence type="ECO:0000259" key="10">
    <source>
        <dbReference type="PROSITE" id="PS51283"/>
    </source>
</evidence>
<keyword evidence="4" id="KW-0645">Protease</keyword>
<dbReference type="PANTHER" id="PTHR21646:SF24">
    <property type="entry name" value="UBIQUITIN CARBOXYL-TERMINAL HYDROLASE"/>
    <property type="match status" value="1"/>
</dbReference>
<keyword evidence="5" id="KW-0833">Ubl conjugation pathway</keyword>
<dbReference type="CDD" id="cd02674">
    <property type="entry name" value="Peptidase_C19R"/>
    <property type="match status" value="1"/>
</dbReference>
<accession>A0ABP1FP82</accession>
<dbReference type="EMBL" id="CAXHTA020000002">
    <property type="protein sequence ID" value="CAL5219928.1"/>
    <property type="molecule type" value="Genomic_DNA"/>
</dbReference>
<dbReference type="Gene3D" id="3.90.70.10">
    <property type="entry name" value="Cysteine proteinases"/>
    <property type="match status" value="2"/>
</dbReference>
<evidence type="ECO:0000313" key="12">
    <source>
        <dbReference type="Proteomes" id="UP001497392"/>
    </source>
</evidence>
<reference evidence="11 12" key="1">
    <citation type="submission" date="2024-06" db="EMBL/GenBank/DDBJ databases">
        <authorList>
            <person name="Kraege A."/>
            <person name="Thomma B."/>
        </authorList>
    </citation>
    <scope>NUCLEOTIDE SEQUENCE [LARGE SCALE GENOMIC DNA]</scope>
</reference>
<evidence type="ECO:0000256" key="8">
    <source>
        <dbReference type="SAM" id="MobiDB-lite"/>
    </source>
</evidence>
<organism evidence="11 12">
    <name type="scientific">Coccomyxa viridis</name>
    <dbReference type="NCBI Taxonomy" id="1274662"/>
    <lineage>
        <taxon>Eukaryota</taxon>
        <taxon>Viridiplantae</taxon>
        <taxon>Chlorophyta</taxon>
        <taxon>core chlorophytes</taxon>
        <taxon>Trebouxiophyceae</taxon>
        <taxon>Trebouxiophyceae incertae sedis</taxon>
        <taxon>Coccomyxaceae</taxon>
        <taxon>Coccomyxa</taxon>
    </lineage>
</organism>
<dbReference type="PROSITE" id="PS51283">
    <property type="entry name" value="DUSP"/>
    <property type="match status" value="1"/>
</dbReference>
<feature type="compositionally biased region" description="Basic and acidic residues" evidence="8">
    <location>
        <begin position="282"/>
        <end position="292"/>
    </location>
</feature>
<gene>
    <name evidence="11" type="primary">g1860</name>
    <name evidence="11" type="ORF">VP750_LOCUS1587</name>
</gene>
<evidence type="ECO:0000256" key="4">
    <source>
        <dbReference type="ARBA" id="ARBA00022670"/>
    </source>
</evidence>
<dbReference type="Gene3D" id="3.10.20.90">
    <property type="entry name" value="Phosphatidylinositol 3-kinase Catalytic Subunit, Chain A, domain 1"/>
    <property type="match status" value="1"/>
</dbReference>
<evidence type="ECO:0000256" key="1">
    <source>
        <dbReference type="ARBA" id="ARBA00000707"/>
    </source>
</evidence>
<feature type="region of interest" description="Disordered" evidence="8">
    <location>
        <begin position="654"/>
        <end position="713"/>
    </location>
</feature>
<sequence length="1320" mass="143789">MKLEASGMGPLCEVDANMENGNIEDEIAGSTAERSSQAKAVIEAEEASMPFKEGQDHYLISARWWELWKAYSGVLEEDHRLTCLPDGPQKEAPNPGPIPNTELLEVKDDHSTLKAYVDEGSGYRVLSQGSWNFLSKLYGGGPAIPRPVLPTCGKLRVEVRPLTLQAFMWPDYDKAKPLQISRRATVAELKTAACALFERDEKDVEVCDYYNGKIFASLEGAEKAAKKLEDAQISGPQHILIGEKSADGKWPSEEKGKYERETQRSTFNTFEPRGPFRMTLVSHDDPHEERGRPRGLSGLGNLGNTCFMNSSLQCLSHAAPLVRMFLSGAYKEDLNRDNPLGNKGELAEAFGNLLKLLWQGNTAFVSPRAFKQTVGTCAPQFSGYQQHDSQELLAFLLDGLHEDLNRVRQKPYIEEADADGRPDAVVAKEVWNNYRKRNDSGMYKSKLECPKCSHLGVKFDPYMYLSLNLPESKRRTLQVTALYVDGSQPPLQHAVDVPKTGTIGQVYEALARELGLPADQKPMELLLLIELQQHRSPIKFTKPEALVSAIKERANLMVYRYASQASGPSIGRAIHLFHRRRHHRKRGVSDKEQPLSDLIGAPLVVYLREEEVAGLHLKRQSLNDGWASSVRVQQPNVLDEALLAALRPFKKAGAEQNGDANGHASAQAAPESHAQGSKTGFGATLGESLANGEAHNGSEMEPKSSSMEPIRLPYSPAKPFGTLSSWPAFGSPSAGLGAPPQSPVASPARSNSSAASDCASIQVQHEFDQPFSDEENDGGQHSEGPLTKAQRLRGASQQSLTGLADANGNEAAPQSASAQDGVDIEMASPNGWGDPAATMGDWAGQDNDDGIIWEAAIDTEGTEPGGTVRNGSLELAMHPHVTPEQTPQHSPEREAPLIEIPLGLSKGISRAEPFDMWAAQNGSAGPSEQSDMAEVPAAEQEAGVQFPWQLKRCNSTGETKLYIMPKKSDDLFFAVEWAPESAAQYDVSALERPPQSESSLAAAQRQEERRNSSFTLQQCLESFVQKERLDSAEAWYCPKCKEHVQATKKLDLWTAPEVLILHLKRFQYTTQSRRKIDAPVEFPLTDLDLSPYLIHQQVVPPKYDLFAISQHYGSLGGGHYTATCEFEGQGWYAFNDSGVNRIEAMDPADSARSAYVLFYRRQEDLRSSPSCLPPGLEASAQEDNVMEDADGAQGASQPGSPRADAGAPLDEASLGSPIGPAMANGNGFLYEHVPAEPESALEAAVQDVVVSDASADGPGDDEEPEIQSPDIPLSPLLQGVATDIPESPLLGGPFVTVFPPPYVTALPTPSPRSWPAFGDQ</sequence>
<evidence type="ECO:0000256" key="3">
    <source>
        <dbReference type="ARBA" id="ARBA00012759"/>
    </source>
</evidence>
<dbReference type="InterPro" id="IPR035927">
    <property type="entry name" value="DUSP-like_sf"/>
</dbReference>
<feature type="region of interest" description="Disordered" evidence="8">
    <location>
        <begin position="247"/>
        <end position="296"/>
    </location>
</feature>
<feature type="domain" description="DUSP" evidence="10">
    <location>
        <begin position="29"/>
        <end position="149"/>
    </location>
</feature>
<feature type="region of interest" description="Disordered" evidence="8">
    <location>
        <begin position="732"/>
        <end position="758"/>
    </location>
</feature>
<dbReference type="SUPFAM" id="SSF54001">
    <property type="entry name" value="Cysteine proteinases"/>
    <property type="match status" value="1"/>
</dbReference>
<protein>
    <recommendedName>
        <fullName evidence="3">ubiquitinyl hydrolase 1</fullName>
        <ecNumber evidence="3">3.4.19.12</ecNumber>
    </recommendedName>
</protein>
<dbReference type="SUPFAM" id="SSF143791">
    <property type="entry name" value="DUSP-like"/>
    <property type="match status" value="1"/>
</dbReference>
<comment type="catalytic activity">
    <reaction evidence="1">
        <text>Thiol-dependent hydrolysis of ester, thioester, amide, peptide and isopeptide bonds formed by the C-terminal Gly of ubiquitin (a 76-residue protein attached to proteins as an intracellular targeting signal).</text>
        <dbReference type="EC" id="3.4.19.12"/>
    </reaction>
</comment>
<evidence type="ECO:0000256" key="5">
    <source>
        <dbReference type="ARBA" id="ARBA00022786"/>
    </source>
</evidence>
<feature type="compositionally biased region" description="Low complexity" evidence="8">
    <location>
        <begin position="743"/>
        <end position="756"/>
    </location>
</feature>
<evidence type="ECO:0000256" key="7">
    <source>
        <dbReference type="ARBA" id="ARBA00022807"/>
    </source>
</evidence>
<proteinExistence type="inferred from homology"/>
<dbReference type="Pfam" id="PF06337">
    <property type="entry name" value="DUSP"/>
    <property type="match status" value="1"/>
</dbReference>
<name>A0ABP1FP82_9CHLO</name>
<evidence type="ECO:0000313" key="11">
    <source>
        <dbReference type="EMBL" id="CAL5219928.1"/>
    </source>
</evidence>
<dbReference type="SMART" id="SM00695">
    <property type="entry name" value="DUSP"/>
    <property type="match status" value="1"/>
</dbReference>
<dbReference type="InterPro" id="IPR028889">
    <property type="entry name" value="USP"/>
</dbReference>
<dbReference type="InterPro" id="IPR001394">
    <property type="entry name" value="Peptidase_C19_UCH"/>
</dbReference>
<dbReference type="PROSITE" id="PS50235">
    <property type="entry name" value="USP_3"/>
    <property type="match status" value="1"/>
</dbReference>
<comment type="similarity">
    <text evidence="2">Belongs to the peptidase C19 family.</text>
</comment>
<dbReference type="InterPro" id="IPR038765">
    <property type="entry name" value="Papain-like_cys_pep_sf"/>
</dbReference>
<dbReference type="PROSITE" id="PS00973">
    <property type="entry name" value="USP_2"/>
    <property type="match status" value="1"/>
</dbReference>
<evidence type="ECO:0000259" key="9">
    <source>
        <dbReference type="PROSITE" id="PS50235"/>
    </source>
</evidence>
<feature type="domain" description="USP" evidence="9">
    <location>
        <begin position="297"/>
        <end position="1162"/>
    </location>
</feature>
<dbReference type="EC" id="3.4.19.12" evidence="3"/>
<feature type="region of interest" description="Disordered" evidence="8">
    <location>
        <begin position="770"/>
        <end position="798"/>
    </location>
</feature>
<dbReference type="Gene3D" id="3.30.2230.10">
    <property type="entry name" value="DUSP-like"/>
    <property type="match status" value="1"/>
</dbReference>
<dbReference type="Proteomes" id="UP001497392">
    <property type="component" value="Unassembled WGS sequence"/>
</dbReference>
<feature type="region of interest" description="Disordered" evidence="8">
    <location>
        <begin position="1188"/>
        <end position="1218"/>
    </location>
</feature>
<dbReference type="InterPro" id="IPR006615">
    <property type="entry name" value="Pept_C19_DUSP"/>
</dbReference>
<comment type="caution">
    <text evidence="11">The sequence shown here is derived from an EMBL/GenBank/DDBJ whole genome shotgun (WGS) entry which is preliminary data.</text>
</comment>
<dbReference type="PROSITE" id="PS00972">
    <property type="entry name" value="USP_1"/>
    <property type="match status" value="1"/>
</dbReference>
<keyword evidence="6" id="KW-0378">Hydrolase</keyword>
<keyword evidence="7" id="KW-0788">Thiol protease</keyword>
<dbReference type="Pfam" id="PF00443">
    <property type="entry name" value="UCH"/>
    <property type="match status" value="1"/>
</dbReference>